<keyword evidence="5" id="KW-0862">Zinc</keyword>
<dbReference type="PANTHER" id="PTHR12999">
    <property type="entry name" value="ZINC FINGER RAN-BINDING DOMAIN-CONTAINING PROTEIN 2 ZRANB2-RELATED"/>
    <property type="match status" value="1"/>
</dbReference>
<dbReference type="SUPFAM" id="SSF90209">
    <property type="entry name" value="Ran binding protein zinc finger-like"/>
    <property type="match status" value="2"/>
</dbReference>
<feature type="region of interest" description="Disordered" evidence="9">
    <location>
        <begin position="558"/>
        <end position="683"/>
    </location>
</feature>
<keyword evidence="3" id="KW-0677">Repeat</keyword>
<keyword evidence="2" id="KW-0479">Metal-binding</keyword>
<evidence type="ECO:0000313" key="12">
    <source>
        <dbReference type="Proteomes" id="UP000483820"/>
    </source>
</evidence>
<dbReference type="PROSITE" id="PS01358">
    <property type="entry name" value="ZF_RANBP2_1"/>
    <property type="match status" value="2"/>
</dbReference>
<dbReference type="GO" id="GO:0001530">
    <property type="term" value="F:lipopolysaccharide binding"/>
    <property type="evidence" value="ECO:0007669"/>
    <property type="project" value="TreeGrafter"/>
</dbReference>
<reference evidence="11 12" key="1">
    <citation type="submission" date="2019-12" db="EMBL/GenBank/DDBJ databases">
        <title>Chromosome-level assembly of the Caenorhabditis remanei genome.</title>
        <authorList>
            <person name="Teterina A.A."/>
            <person name="Willis J.H."/>
            <person name="Phillips P.C."/>
        </authorList>
    </citation>
    <scope>NUCLEOTIDE SEQUENCE [LARGE SCALE GENOMIC DNA]</scope>
    <source>
        <strain evidence="11 12">PX506</strain>
        <tissue evidence="11">Whole organism</tissue>
    </source>
</reference>
<evidence type="ECO:0000256" key="2">
    <source>
        <dbReference type="ARBA" id="ARBA00022723"/>
    </source>
</evidence>
<comment type="subcellular location">
    <subcellularLocation>
        <location evidence="1">Nucleus</location>
    </subcellularLocation>
</comment>
<feature type="compositionally biased region" description="Acidic residues" evidence="9">
    <location>
        <begin position="494"/>
        <end position="504"/>
    </location>
</feature>
<accession>A0A6A5HJM0</accession>
<dbReference type="Proteomes" id="UP000483820">
    <property type="component" value="Chromosome II"/>
</dbReference>
<feature type="domain" description="RanBP2-type" evidence="10">
    <location>
        <begin position="416"/>
        <end position="445"/>
    </location>
</feature>
<dbReference type="FunFam" id="4.10.1060.10:FF:000004">
    <property type="entry name" value="Zinc finger Ran-binding domain-containing protein 2"/>
    <property type="match status" value="1"/>
</dbReference>
<feature type="compositionally biased region" description="Basic and acidic residues" evidence="9">
    <location>
        <begin position="586"/>
        <end position="619"/>
    </location>
</feature>
<evidence type="ECO:0000256" key="3">
    <source>
        <dbReference type="ARBA" id="ARBA00022737"/>
    </source>
</evidence>
<dbReference type="EMBL" id="WUAV01000002">
    <property type="protein sequence ID" value="KAF1766794.1"/>
    <property type="molecule type" value="Genomic_DNA"/>
</dbReference>
<feature type="region of interest" description="Disordered" evidence="9">
    <location>
        <begin position="478"/>
        <end position="537"/>
    </location>
</feature>
<sequence length="683" mass="78938">MVKELSKISDGRHHVHLILPFEITPHLSELYVGNVARKLNDLSEFRAREIELCVFWSSSECLRERRVIQVLSLLVVLGKELSEVDGLVNLDKVFGAGRSRCGQLVSGIEAADGFSAEHELKTLLASISILFIKSWNSLSNDLNNSSHSKNCTFYNESKSIESKIKRLLTNFKSWRSENTKNIHHESLKNFLIAGGIAKLNQSIQNNQLHIVIALFHNKIDVSRCSGFDCSWSVGESDESSSSFVSRIKYLKIVNASDEASALIRIIVTHFVNQLNDNQLQYVSERSNLIDASGQVVESTSLINMKKHHESVTLAGSILFCLKIFGDELRCIRNQEFEVLWKMNNLLMSSKYDDDREQKRRTVKDGEWACVDAKCAKINEETRQFCDDCGKAKPRAKSKIGKELGKEMAEKSKGLFAAEDWVCSKCGNVNWARRKTCNVCNAPKLADLERRTGYGGGYMDREDVEYIKRDYDEEFDEFGRKKKKKGEAETSLEREDGEESSDELEEKVSAEQRKEDMEDEEDEEEEDGEDLAKYDFNFDSDPELIQKVEELKTVVSSIANGPSQCDESDCSCSCSGGECSCPDSEDEKEKERERRKVHKSSRERDRESYRKRSSSRDRDRKRGKRSRSRSRDRHRDDRRDRKRSRSRSRDRRRSRSPRGERRRDDERRREKDRRRSRSRERSRR</sequence>
<dbReference type="InterPro" id="IPR001876">
    <property type="entry name" value="Znf_RanBP2"/>
</dbReference>
<dbReference type="PROSITE" id="PS50199">
    <property type="entry name" value="ZF_RANBP2_2"/>
    <property type="match status" value="2"/>
</dbReference>
<evidence type="ECO:0000256" key="9">
    <source>
        <dbReference type="SAM" id="MobiDB-lite"/>
    </source>
</evidence>
<dbReference type="Gene3D" id="4.10.1060.10">
    <property type="entry name" value="Zinc finger, RanBP2-type"/>
    <property type="match status" value="2"/>
</dbReference>
<feature type="compositionally biased region" description="Basic residues" evidence="9">
    <location>
        <begin position="639"/>
        <end position="655"/>
    </location>
</feature>
<dbReference type="KEGG" id="crq:GCK72_006752"/>
<evidence type="ECO:0000256" key="1">
    <source>
        <dbReference type="ARBA" id="ARBA00004123"/>
    </source>
</evidence>
<keyword evidence="4 8" id="KW-0863">Zinc-finger</keyword>
<feature type="compositionally biased region" description="Basic and acidic residues" evidence="9">
    <location>
        <begin position="505"/>
        <end position="515"/>
    </location>
</feature>
<gene>
    <name evidence="11" type="ORF">GCK72_006752</name>
</gene>
<dbReference type="AlphaFoldDB" id="A0A6A5HJM0"/>
<dbReference type="GeneID" id="9804410"/>
<keyword evidence="7" id="KW-0539">Nucleus</keyword>
<evidence type="ECO:0000256" key="8">
    <source>
        <dbReference type="PROSITE-ProRule" id="PRU00322"/>
    </source>
</evidence>
<evidence type="ECO:0000256" key="5">
    <source>
        <dbReference type="ARBA" id="ARBA00022833"/>
    </source>
</evidence>
<keyword evidence="6" id="KW-0694">RNA-binding</keyword>
<dbReference type="RefSeq" id="XP_003109872.2">
    <property type="nucleotide sequence ID" value="XM_003109824.2"/>
</dbReference>
<dbReference type="InterPro" id="IPR036443">
    <property type="entry name" value="Znf_RanBP2_sf"/>
</dbReference>
<protein>
    <recommendedName>
        <fullName evidence="10">RanBP2-type domain-containing protein</fullName>
    </recommendedName>
</protein>
<dbReference type="SMART" id="SM00547">
    <property type="entry name" value="ZnF_RBZ"/>
    <property type="match status" value="2"/>
</dbReference>
<dbReference type="GO" id="GO:0008270">
    <property type="term" value="F:zinc ion binding"/>
    <property type="evidence" value="ECO:0007669"/>
    <property type="project" value="UniProtKB-KW"/>
</dbReference>
<dbReference type="PANTHER" id="PTHR12999:SF17">
    <property type="entry name" value="ZINC FINGER RAN-BINDING DOMAIN-CONTAINING PROTEIN 2"/>
    <property type="match status" value="1"/>
</dbReference>
<feature type="compositionally biased region" description="Basic and acidic residues" evidence="9">
    <location>
        <begin position="656"/>
        <end position="668"/>
    </location>
</feature>
<evidence type="ECO:0000256" key="6">
    <source>
        <dbReference type="ARBA" id="ARBA00022884"/>
    </source>
</evidence>
<comment type="caution">
    <text evidence="11">The sequence shown here is derived from an EMBL/GenBank/DDBJ whole genome shotgun (WGS) entry which is preliminary data.</text>
</comment>
<evidence type="ECO:0000313" key="11">
    <source>
        <dbReference type="EMBL" id="KAF1766794.1"/>
    </source>
</evidence>
<feature type="compositionally biased region" description="Basic residues" evidence="9">
    <location>
        <begin position="669"/>
        <end position="683"/>
    </location>
</feature>
<feature type="compositionally biased region" description="Acidic residues" evidence="9">
    <location>
        <begin position="516"/>
        <end position="528"/>
    </location>
</feature>
<feature type="domain" description="RanBP2-type" evidence="10">
    <location>
        <begin position="363"/>
        <end position="394"/>
    </location>
</feature>
<dbReference type="GO" id="GO:0003723">
    <property type="term" value="F:RNA binding"/>
    <property type="evidence" value="ECO:0007669"/>
    <property type="project" value="UniProtKB-KW"/>
</dbReference>
<name>A0A6A5HJM0_CAERE</name>
<evidence type="ECO:0000256" key="7">
    <source>
        <dbReference type="ARBA" id="ARBA00023242"/>
    </source>
</evidence>
<organism evidence="11 12">
    <name type="scientific">Caenorhabditis remanei</name>
    <name type="common">Caenorhabditis vulgaris</name>
    <dbReference type="NCBI Taxonomy" id="31234"/>
    <lineage>
        <taxon>Eukaryota</taxon>
        <taxon>Metazoa</taxon>
        <taxon>Ecdysozoa</taxon>
        <taxon>Nematoda</taxon>
        <taxon>Chromadorea</taxon>
        <taxon>Rhabditida</taxon>
        <taxon>Rhabditina</taxon>
        <taxon>Rhabditomorpha</taxon>
        <taxon>Rhabditoidea</taxon>
        <taxon>Rhabditidae</taxon>
        <taxon>Peloderinae</taxon>
        <taxon>Caenorhabditis</taxon>
    </lineage>
</organism>
<dbReference type="CTD" id="9804410"/>
<evidence type="ECO:0000259" key="10">
    <source>
        <dbReference type="PROSITE" id="PS50199"/>
    </source>
</evidence>
<proteinExistence type="predicted"/>
<dbReference type="GO" id="GO:0005634">
    <property type="term" value="C:nucleus"/>
    <property type="evidence" value="ECO:0007669"/>
    <property type="project" value="UniProtKB-SubCell"/>
</dbReference>
<feature type="compositionally biased region" description="Basic residues" evidence="9">
    <location>
        <begin position="620"/>
        <end position="631"/>
    </location>
</feature>
<evidence type="ECO:0000256" key="4">
    <source>
        <dbReference type="ARBA" id="ARBA00022771"/>
    </source>
</evidence>